<protein>
    <submittedName>
        <fullName evidence="2">Uncharacterized protein</fullName>
    </submittedName>
</protein>
<keyword evidence="1" id="KW-1133">Transmembrane helix</keyword>
<organism evidence="2 3">
    <name type="scientific">Candidatus Bacteroides pullicola</name>
    <dbReference type="NCBI Taxonomy" id="2838475"/>
    <lineage>
        <taxon>Bacteria</taxon>
        <taxon>Pseudomonadati</taxon>
        <taxon>Bacteroidota</taxon>
        <taxon>Bacteroidia</taxon>
        <taxon>Bacteroidales</taxon>
        <taxon>Bacteroidaceae</taxon>
        <taxon>Bacteroides</taxon>
    </lineage>
</organism>
<reference evidence="2" key="2">
    <citation type="submission" date="2021-04" db="EMBL/GenBank/DDBJ databases">
        <authorList>
            <person name="Gilroy R."/>
        </authorList>
    </citation>
    <scope>NUCLEOTIDE SEQUENCE</scope>
    <source>
        <strain evidence="2">Gambia2-208</strain>
    </source>
</reference>
<evidence type="ECO:0000256" key="1">
    <source>
        <dbReference type="SAM" id="Phobius"/>
    </source>
</evidence>
<evidence type="ECO:0000313" key="3">
    <source>
        <dbReference type="Proteomes" id="UP000886851"/>
    </source>
</evidence>
<reference evidence="2" key="1">
    <citation type="journal article" date="2021" name="PeerJ">
        <title>Extensive microbial diversity within the chicken gut microbiome revealed by metagenomics and culture.</title>
        <authorList>
            <person name="Gilroy R."/>
            <person name="Ravi A."/>
            <person name="Getino M."/>
            <person name="Pursley I."/>
            <person name="Horton D.L."/>
            <person name="Alikhan N.F."/>
            <person name="Baker D."/>
            <person name="Gharbi K."/>
            <person name="Hall N."/>
            <person name="Watson M."/>
            <person name="Adriaenssens E.M."/>
            <person name="Foster-Nyarko E."/>
            <person name="Jarju S."/>
            <person name="Secka A."/>
            <person name="Antonio M."/>
            <person name="Oren A."/>
            <person name="Chaudhuri R.R."/>
            <person name="La Ragione R."/>
            <person name="Hildebrand F."/>
            <person name="Pallen M.J."/>
        </authorList>
    </citation>
    <scope>NUCLEOTIDE SEQUENCE</scope>
    <source>
        <strain evidence="2">Gambia2-208</strain>
    </source>
</reference>
<feature type="transmembrane region" description="Helical" evidence="1">
    <location>
        <begin position="51"/>
        <end position="71"/>
    </location>
</feature>
<dbReference type="EMBL" id="DXCV01000065">
    <property type="protein sequence ID" value="HIY89005.1"/>
    <property type="molecule type" value="Genomic_DNA"/>
</dbReference>
<comment type="caution">
    <text evidence="2">The sequence shown here is derived from an EMBL/GenBank/DDBJ whole genome shotgun (WGS) entry which is preliminary data.</text>
</comment>
<evidence type="ECO:0000313" key="2">
    <source>
        <dbReference type="EMBL" id="HIY89005.1"/>
    </source>
</evidence>
<dbReference type="AlphaFoldDB" id="A0A9D2CM12"/>
<dbReference type="Proteomes" id="UP000886851">
    <property type="component" value="Unassembled WGS sequence"/>
</dbReference>
<name>A0A9D2CM12_9BACE</name>
<gene>
    <name evidence="2" type="ORF">H9824_09925</name>
</gene>
<accession>A0A9D2CM12</accession>
<keyword evidence="1" id="KW-0812">Transmembrane</keyword>
<sequence>MEKEFDFNRIGKRMPYKTPKGFLDEMEANVWKEVQNELPQKLGRKTFRLRMFAGAMAVAASIALLLVFHPFSPKEQTDSFSHVEQAFANLSQEDQAYMLAVYQEDIFMNE</sequence>
<keyword evidence="1" id="KW-0472">Membrane</keyword>
<proteinExistence type="predicted"/>